<dbReference type="FunCoup" id="A0A1W4WJ41">
    <property type="interactions" value="291"/>
</dbReference>
<protein>
    <submittedName>
        <fullName evidence="7">Surfeit locus protein 6 homolog</fullName>
    </submittedName>
</protein>
<dbReference type="CTD" id="6838"/>
<evidence type="ECO:0000259" key="5">
    <source>
        <dbReference type="Pfam" id="PF04935"/>
    </source>
</evidence>
<evidence type="ECO:0000313" key="7">
    <source>
        <dbReference type="RefSeq" id="XP_018320128.2"/>
    </source>
</evidence>
<dbReference type="InterPro" id="IPR007019">
    <property type="entry name" value="SURF6"/>
</dbReference>
<evidence type="ECO:0000313" key="6">
    <source>
        <dbReference type="Proteomes" id="UP000192223"/>
    </source>
</evidence>
<dbReference type="InParanoid" id="A0A1W4WJ41"/>
<feature type="region of interest" description="Disordered" evidence="4">
    <location>
        <begin position="37"/>
        <end position="72"/>
    </location>
</feature>
<keyword evidence="3" id="KW-0539">Nucleus</keyword>
<feature type="compositionally biased region" description="Basic residues" evidence="4">
    <location>
        <begin position="280"/>
        <end position="299"/>
    </location>
</feature>
<gene>
    <name evidence="7" type="primary">LOC108733449</name>
</gene>
<dbReference type="GO" id="GO:0003677">
    <property type="term" value="F:DNA binding"/>
    <property type="evidence" value="ECO:0007669"/>
    <property type="project" value="TreeGrafter"/>
</dbReference>
<name>A0A1W4WJ41_AGRPL</name>
<feature type="region of interest" description="Disordered" evidence="4">
    <location>
        <begin position="245"/>
        <end position="299"/>
    </location>
</feature>
<evidence type="ECO:0000256" key="3">
    <source>
        <dbReference type="ARBA" id="ARBA00023242"/>
    </source>
</evidence>
<dbReference type="InterPro" id="IPR029190">
    <property type="entry name" value="Rrp14/SURF6_C"/>
</dbReference>
<dbReference type="RefSeq" id="XP_018320128.2">
    <property type="nucleotide sequence ID" value="XM_018464626.2"/>
</dbReference>
<dbReference type="GO" id="GO:0042274">
    <property type="term" value="P:ribosomal small subunit biogenesis"/>
    <property type="evidence" value="ECO:0007669"/>
    <property type="project" value="TreeGrafter"/>
</dbReference>
<comment type="subcellular location">
    <subcellularLocation>
        <location evidence="1">Nucleus</location>
    </subcellularLocation>
</comment>
<dbReference type="GO" id="GO:0003723">
    <property type="term" value="F:RNA binding"/>
    <property type="evidence" value="ECO:0007669"/>
    <property type="project" value="TreeGrafter"/>
</dbReference>
<dbReference type="PANTHER" id="PTHR14369">
    <property type="entry name" value="SURFEIT LOCUS PROTEIN 6"/>
    <property type="match status" value="1"/>
</dbReference>
<dbReference type="OrthoDB" id="444809at2759"/>
<feature type="non-terminal residue" evidence="7">
    <location>
        <position position="299"/>
    </location>
</feature>
<feature type="compositionally biased region" description="Basic residues" evidence="4">
    <location>
        <begin position="96"/>
        <end position="109"/>
    </location>
</feature>
<dbReference type="STRING" id="224129.A0A1W4WJ41"/>
<dbReference type="Pfam" id="PF04935">
    <property type="entry name" value="SURF6"/>
    <property type="match status" value="1"/>
</dbReference>
<keyword evidence="6" id="KW-1185">Reference proteome</keyword>
<feature type="compositionally biased region" description="Polar residues" evidence="4">
    <location>
        <begin position="141"/>
        <end position="153"/>
    </location>
</feature>
<organism evidence="6 7">
    <name type="scientific">Agrilus planipennis</name>
    <name type="common">Emerald ash borer</name>
    <name type="synonym">Agrilus marcopoli</name>
    <dbReference type="NCBI Taxonomy" id="224129"/>
    <lineage>
        <taxon>Eukaryota</taxon>
        <taxon>Metazoa</taxon>
        <taxon>Ecdysozoa</taxon>
        <taxon>Arthropoda</taxon>
        <taxon>Hexapoda</taxon>
        <taxon>Insecta</taxon>
        <taxon>Pterygota</taxon>
        <taxon>Neoptera</taxon>
        <taxon>Endopterygota</taxon>
        <taxon>Coleoptera</taxon>
        <taxon>Polyphaga</taxon>
        <taxon>Elateriformia</taxon>
        <taxon>Buprestoidea</taxon>
        <taxon>Buprestidae</taxon>
        <taxon>Agrilinae</taxon>
        <taxon>Agrilus</taxon>
    </lineage>
</organism>
<proteinExistence type="inferred from homology"/>
<dbReference type="GeneID" id="108733449"/>
<dbReference type="AlphaFoldDB" id="A0A1W4WJ41"/>
<evidence type="ECO:0000256" key="2">
    <source>
        <dbReference type="ARBA" id="ARBA00005904"/>
    </source>
</evidence>
<dbReference type="GO" id="GO:0042273">
    <property type="term" value="P:ribosomal large subunit biogenesis"/>
    <property type="evidence" value="ECO:0007669"/>
    <property type="project" value="TreeGrafter"/>
</dbReference>
<dbReference type="Proteomes" id="UP000192223">
    <property type="component" value="Unplaced"/>
</dbReference>
<reference evidence="7" key="1">
    <citation type="submission" date="2025-08" db="UniProtKB">
        <authorList>
            <consortium name="RefSeq"/>
        </authorList>
    </citation>
    <scope>IDENTIFICATION</scope>
    <source>
        <tissue evidence="7">Entire body</tissue>
    </source>
</reference>
<feature type="domain" description="Ribosomal RNA-processing protein 14/surfeit locus protein 6 C-terminal" evidence="5">
    <location>
        <begin position="99"/>
        <end position="292"/>
    </location>
</feature>
<sequence length="299" mass="34850">MQLTKSPKFDSKRAREILLKEDKFITHLFSILPVPVSRREHDSKTDEEEYLLPSNKPHQLVSYGGNEKPSRASSLLELQKRLEAVKAKRLTVKQKIDKKKLKNKIKKNEKKNERNAKKKLAKAVKSTTSGNLDNQKEENEISQNTSEVTQTQPVFNKDASMVFSKIDFSEVGKKNKKKQKVEKDPKMILKKLETQKEKIKELEEKGEVEKAIITKQKEAWKSALAKAEGKKVKDDPLLLKKTVKKQEQIKRKSAKQWEQRKEKLEKVKEERQKKRQENIKKKKDKKKADKMKKAAKKGK</sequence>
<evidence type="ECO:0000256" key="1">
    <source>
        <dbReference type="ARBA" id="ARBA00004123"/>
    </source>
</evidence>
<dbReference type="GO" id="GO:0005730">
    <property type="term" value="C:nucleolus"/>
    <property type="evidence" value="ECO:0007669"/>
    <property type="project" value="TreeGrafter"/>
</dbReference>
<feature type="compositionally biased region" description="Basic and acidic residues" evidence="4">
    <location>
        <begin position="245"/>
        <end position="279"/>
    </location>
</feature>
<evidence type="ECO:0000256" key="4">
    <source>
        <dbReference type="SAM" id="MobiDB-lite"/>
    </source>
</evidence>
<dbReference type="PANTHER" id="PTHR14369:SF0">
    <property type="entry name" value="SURFEIT LOCUS PROTEIN 6"/>
    <property type="match status" value="1"/>
</dbReference>
<accession>A0A1W4WJ41</accession>
<feature type="region of interest" description="Disordered" evidence="4">
    <location>
        <begin position="96"/>
        <end position="153"/>
    </location>
</feature>
<dbReference type="KEGG" id="apln:108733449"/>
<comment type="similarity">
    <text evidence="2">Belongs to the SURF6 family.</text>
</comment>